<dbReference type="EMBL" id="SGPK01000001">
    <property type="protein sequence ID" value="THH12328.1"/>
    <property type="molecule type" value="Genomic_DNA"/>
</dbReference>
<accession>A0A4S4LLL6</accession>
<organism evidence="1 2">
    <name type="scientific">Phellinidium pouzarii</name>
    <dbReference type="NCBI Taxonomy" id="167371"/>
    <lineage>
        <taxon>Eukaryota</taxon>
        <taxon>Fungi</taxon>
        <taxon>Dikarya</taxon>
        <taxon>Basidiomycota</taxon>
        <taxon>Agaricomycotina</taxon>
        <taxon>Agaricomycetes</taxon>
        <taxon>Hymenochaetales</taxon>
        <taxon>Hymenochaetaceae</taxon>
        <taxon>Phellinidium</taxon>
    </lineage>
</organism>
<dbReference type="AlphaFoldDB" id="A0A4S4LLL6"/>
<reference evidence="1 2" key="1">
    <citation type="submission" date="2019-02" db="EMBL/GenBank/DDBJ databases">
        <title>Genome sequencing of the rare red list fungi Phellinidium pouzarii.</title>
        <authorList>
            <person name="Buettner E."/>
            <person name="Kellner H."/>
        </authorList>
    </citation>
    <scope>NUCLEOTIDE SEQUENCE [LARGE SCALE GENOMIC DNA]</scope>
    <source>
        <strain evidence="1 2">DSM 108285</strain>
    </source>
</reference>
<protein>
    <submittedName>
        <fullName evidence="1">Uncharacterized protein</fullName>
    </submittedName>
</protein>
<proteinExistence type="predicted"/>
<dbReference type="Proteomes" id="UP000308199">
    <property type="component" value="Unassembled WGS sequence"/>
</dbReference>
<keyword evidence="2" id="KW-1185">Reference proteome</keyword>
<evidence type="ECO:0000313" key="2">
    <source>
        <dbReference type="Proteomes" id="UP000308199"/>
    </source>
</evidence>
<gene>
    <name evidence="1" type="ORF">EW145_g81</name>
</gene>
<dbReference type="OrthoDB" id="3147730at2759"/>
<name>A0A4S4LLL6_9AGAM</name>
<evidence type="ECO:0000313" key="1">
    <source>
        <dbReference type="EMBL" id="THH12328.1"/>
    </source>
</evidence>
<comment type="caution">
    <text evidence="1">The sequence shown here is derived from an EMBL/GenBank/DDBJ whole genome shotgun (WGS) entry which is preliminary data.</text>
</comment>
<sequence length="176" mass="19483">MDDLLSYDAILFPADGRPPQVVELPTSPLTRINPQTGQLILVSVMPHPEVHMDTIADVPNQCAWKVELVDSLEGMTKSFANPYIIFRPDVSRTGAPFPINRAICEIQGRSFVEKDAWRGNIVIAKYRGGGSDPFMSLIDISMADFPILKNYFLNRGPTGQVCSGPVRRVELPNKSV</sequence>